<proteinExistence type="predicted"/>
<keyword evidence="2" id="KW-1185">Reference proteome</keyword>
<dbReference type="EMBL" id="JAELXS010000010">
    <property type="protein sequence ID" value="MBJ6123275.1"/>
    <property type="molecule type" value="Genomic_DNA"/>
</dbReference>
<dbReference type="Proteomes" id="UP000640426">
    <property type="component" value="Unassembled WGS sequence"/>
</dbReference>
<reference evidence="2" key="1">
    <citation type="submission" date="2020-12" db="EMBL/GenBank/DDBJ databases">
        <title>Hymenobacter sp.</title>
        <authorList>
            <person name="Kim M.K."/>
        </authorList>
    </citation>
    <scope>NUCLEOTIDE SEQUENCE [LARGE SCALE GENOMIC DNA]</scope>
    <source>
        <strain evidence="2">BT553</strain>
    </source>
</reference>
<protein>
    <submittedName>
        <fullName evidence="1">Uncharacterized protein</fullName>
    </submittedName>
</protein>
<gene>
    <name evidence="1" type="ORF">JAO74_15925</name>
</gene>
<dbReference type="RefSeq" id="WP_199040406.1">
    <property type="nucleotide sequence ID" value="NZ_JAELXS010000010.1"/>
</dbReference>
<organism evidence="1 2">
    <name type="scientific">Sphingomonas mollis</name>
    <dbReference type="NCBI Taxonomy" id="2795726"/>
    <lineage>
        <taxon>Bacteria</taxon>
        <taxon>Pseudomonadati</taxon>
        <taxon>Pseudomonadota</taxon>
        <taxon>Alphaproteobacteria</taxon>
        <taxon>Sphingomonadales</taxon>
        <taxon>Sphingomonadaceae</taxon>
        <taxon>Sphingomonas</taxon>
    </lineage>
</organism>
<sequence>MTASPFLDDPGEQFARQIALAVASPIEDVRAMHLRAAEHFAALAKASRLPLPRSK</sequence>
<comment type="caution">
    <text evidence="1">The sequence shown here is derived from an EMBL/GenBank/DDBJ whole genome shotgun (WGS) entry which is preliminary data.</text>
</comment>
<evidence type="ECO:0000313" key="2">
    <source>
        <dbReference type="Proteomes" id="UP000640426"/>
    </source>
</evidence>
<evidence type="ECO:0000313" key="1">
    <source>
        <dbReference type="EMBL" id="MBJ6123275.1"/>
    </source>
</evidence>
<name>A0ABS0XU69_9SPHN</name>
<accession>A0ABS0XU69</accession>